<proteinExistence type="predicted"/>
<evidence type="ECO:0000313" key="5">
    <source>
        <dbReference type="EMBL" id="KAH9313882.1"/>
    </source>
</evidence>
<keyword evidence="2 3" id="KW-0067">ATP-binding</keyword>
<evidence type="ECO:0000256" key="3">
    <source>
        <dbReference type="PROSITE-ProRule" id="PRU10141"/>
    </source>
</evidence>
<dbReference type="Proteomes" id="UP000824469">
    <property type="component" value="Unassembled WGS sequence"/>
</dbReference>
<accession>A0AA38LAS7</accession>
<protein>
    <recommendedName>
        <fullName evidence="4">Protein kinase domain-containing protein</fullName>
    </recommendedName>
</protein>
<dbReference type="InterPro" id="IPR017441">
    <property type="entry name" value="Protein_kinase_ATP_BS"/>
</dbReference>
<sequence length="244" mass="27473">YSMVMVPNPSKSRAFTLNEMLAATENFSHRIGHGGFGSVFRGRLQEGQEIAVKMLSSFSKQGVAEFLNEIDLLSRIHHKNLVSLLGYCNESRDLMLVYEYMPGGSLKEHLYGTNEEKHPKLDWKSRLKIALHSAQGLEYLHVACTPRIIHRDIKTGKILLDVTNLNGKLADFGLSRITIEGEASHVTTTVKGTAGYLDPEYFSTQMLTEKSDIYSFGVVLLELICGRRPIDAKLSEEEINIIRW</sequence>
<evidence type="ECO:0000256" key="2">
    <source>
        <dbReference type="ARBA" id="ARBA00022840"/>
    </source>
</evidence>
<evidence type="ECO:0000313" key="6">
    <source>
        <dbReference type="Proteomes" id="UP000824469"/>
    </source>
</evidence>
<dbReference type="AlphaFoldDB" id="A0AA38LAS7"/>
<dbReference type="Gene3D" id="3.30.200.20">
    <property type="entry name" value="Phosphorylase Kinase, domain 1"/>
    <property type="match status" value="1"/>
</dbReference>
<gene>
    <name evidence="5" type="ORF">KI387_022509</name>
</gene>
<evidence type="ECO:0000259" key="4">
    <source>
        <dbReference type="PROSITE" id="PS50011"/>
    </source>
</evidence>
<dbReference type="EMBL" id="JAHRHJ020000005">
    <property type="protein sequence ID" value="KAH9313882.1"/>
    <property type="molecule type" value="Genomic_DNA"/>
</dbReference>
<reference evidence="5 6" key="1">
    <citation type="journal article" date="2021" name="Nat. Plants">
        <title>The Taxus genome provides insights into paclitaxel biosynthesis.</title>
        <authorList>
            <person name="Xiong X."/>
            <person name="Gou J."/>
            <person name="Liao Q."/>
            <person name="Li Y."/>
            <person name="Zhou Q."/>
            <person name="Bi G."/>
            <person name="Li C."/>
            <person name="Du R."/>
            <person name="Wang X."/>
            <person name="Sun T."/>
            <person name="Guo L."/>
            <person name="Liang H."/>
            <person name="Lu P."/>
            <person name="Wu Y."/>
            <person name="Zhang Z."/>
            <person name="Ro D.K."/>
            <person name="Shang Y."/>
            <person name="Huang S."/>
            <person name="Yan J."/>
        </authorList>
    </citation>
    <scope>NUCLEOTIDE SEQUENCE [LARGE SCALE GENOMIC DNA]</scope>
    <source>
        <strain evidence="5">Ta-2019</strain>
    </source>
</reference>
<keyword evidence="6" id="KW-1185">Reference proteome</keyword>
<dbReference type="PANTHER" id="PTHR47989">
    <property type="entry name" value="OS01G0750732 PROTEIN"/>
    <property type="match status" value="1"/>
</dbReference>
<dbReference type="PIRSF" id="PIRSF000654">
    <property type="entry name" value="Integrin-linked_kinase"/>
    <property type="match status" value="1"/>
</dbReference>
<keyword evidence="1 3" id="KW-0547">Nucleotide-binding</keyword>
<dbReference type="InterPro" id="IPR000719">
    <property type="entry name" value="Prot_kinase_dom"/>
</dbReference>
<comment type="caution">
    <text evidence="5">The sequence shown here is derived from an EMBL/GenBank/DDBJ whole genome shotgun (WGS) entry which is preliminary data.</text>
</comment>
<dbReference type="GO" id="GO:0005524">
    <property type="term" value="F:ATP binding"/>
    <property type="evidence" value="ECO:0007669"/>
    <property type="project" value="UniProtKB-UniRule"/>
</dbReference>
<dbReference type="OMA" id="PELNDGM"/>
<dbReference type="Pfam" id="PF07714">
    <property type="entry name" value="PK_Tyr_Ser-Thr"/>
    <property type="match status" value="1"/>
</dbReference>
<dbReference type="GO" id="GO:0004672">
    <property type="term" value="F:protein kinase activity"/>
    <property type="evidence" value="ECO:0007669"/>
    <property type="project" value="InterPro"/>
</dbReference>
<dbReference type="PROSITE" id="PS00107">
    <property type="entry name" value="PROTEIN_KINASE_ATP"/>
    <property type="match status" value="1"/>
</dbReference>
<organism evidence="5 6">
    <name type="scientific">Taxus chinensis</name>
    <name type="common">Chinese yew</name>
    <name type="synonym">Taxus wallichiana var. chinensis</name>
    <dbReference type="NCBI Taxonomy" id="29808"/>
    <lineage>
        <taxon>Eukaryota</taxon>
        <taxon>Viridiplantae</taxon>
        <taxon>Streptophyta</taxon>
        <taxon>Embryophyta</taxon>
        <taxon>Tracheophyta</taxon>
        <taxon>Spermatophyta</taxon>
        <taxon>Pinopsida</taxon>
        <taxon>Pinidae</taxon>
        <taxon>Conifers II</taxon>
        <taxon>Cupressales</taxon>
        <taxon>Taxaceae</taxon>
        <taxon>Taxus</taxon>
    </lineage>
</organism>
<dbReference type="PROSITE" id="PS50011">
    <property type="entry name" value="PROTEIN_KINASE_DOM"/>
    <property type="match status" value="1"/>
</dbReference>
<dbReference type="InterPro" id="IPR001245">
    <property type="entry name" value="Ser-Thr/Tyr_kinase_cat_dom"/>
</dbReference>
<feature type="non-terminal residue" evidence="5">
    <location>
        <position position="244"/>
    </location>
</feature>
<evidence type="ECO:0000256" key="1">
    <source>
        <dbReference type="ARBA" id="ARBA00022741"/>
    </source>
</evidence>
<dbReference type="Gene3D" id="1.10.510.10">
    <property type="entry name" value="Transferase(Phosphotransferase) domain 1"/>
    <property type="match status" value="1"/>
</dbReference>
<name>A0AA38LAS7_TAXCH</name>
<feature type="domain" description="Protein kinase" evidence="4">
    <location>
        <begin position="25"/>
        <end position="244"/>
    </location>
</feature>
<feature type="non-terminal residue" evidence="5">
    <location>
        <position position="1"/>
    </location>
</feature>
<dbReference type="InterPro" id="IPR011009">
    <property type="entry name" value="Kinase-like_dom_sf"/>
</dbReference>
<dbReference type="SUPFAM" id="SSF56112">
    <property type="entry name" value="Protein kinase-like (PK-like)"/>
    <property type="match status" value="1"/>
</dbReference>
<dbReference type="PANTHER" id="PTHR47989:SF62">
    <property type="entry name" value="OS05G0423500 PROTEIN"/>
    <property type="match status" value="1"/>
</dbReference>
<feature type="binding site" evidence="3">
    <location>
        <position position="53"/>
    </location>
    <ligand>
        <name>ATP</name>
        <dbReference type="ChEBI" id="CHEBI:30616"/>
    </ligand>
</feature>
<dbReference type="FunFam" id="3.30.200.20:FF:000394">
    <property type="entry name" value="Leucine-rich repeat receptor-like protein kinase"/>
    <property type="match status" value="1"/>
</dbReference>